<evidence type="ECO:0000256" key="3">
    <source>
        <dbReference type="ARBA" id="ARBA00023004"/>
    </source>
</evidence>
<feature type="compositionally biased region" description="Basic and acidic residues" evidence="5">
    <location>
        <begin position="993"/>
        <end position="1004"/>
    </location>
</feature>
<feature type="domain" description="JmjC" evidence="7">
    <location>
        <begin position="371"/>
        <end position="546"/>
    </location>
</feature>
<evidence type="ECO:0000259" key="6">
    <source>
        <dbReference type="PROSITE" id="PS51183"/>
    </source>
</evidence>
<dbReference type="Pfam" id="PF05965">
    <property type="entry name" value="FYRC"/>
    <property type="match status" value="1"/>
</dbReference>
<dbReference type="PROSITE" id="PS51184">
    <property type="entry name" value="JMJC"/>
    <property type="match status" value="1"/>
</dbReference>
<dbReference type="Pfam" id="PF02375">
    <property type="entry name" value="JmjN"/>
    <property type="match status" value="1"/>
</dbReference>
<dbReference type="PROSITE" id="PS51183">
    <property type="entry name" value="JMJN"/>
    <property type="match status" value="1"/>
</dbReference>
<feature type="region of interest" description="Disordered" evidence="5">
    <location>
        <begin position="962"/>
        <end position="981"/>
    </location>
</feature>
<dbReference type="Pfam" id="PF02928">
    <property type="entry name" value="zf-C5HC2"/>
    <property type="match status" value="1"/>
</dbReference>
<dbReference type="InterPro" id="IPR004198">
    <property type="entry name" value="Znf_C5HC2"/>
</dbReference>
<evidence type="ECO:0000313" key="9">
    <source>
        <dbReference type="Proteomes" id="UP000298416"/>
    </source>
</evidence>
<organism evidence="8">
    <name type="scientific">Salvia splendens</name>
    <name type="common">Scarlet sage</name>
    <dbReference type="NCBI Taxonomy" id="180675"/>
    <lineage>
        <taxon>Eukaryota</taxon>
        <taxon>Viridiplantae</taxon>
        <taxon>Streptophyta</taxon>
        <taxon>Embryophyta</taxon>
        <taxon>Tracheophyta</taxon>
        <taxon>Spermatophyta</taxon>
        <taxon>Magnoliopsida</taxon>
        <taxon>eudicotyledons</taxon>
        <taxon>Gunneridae</taxon>
        <taxon>Pentapetalae</taxon>
        <taxon>asterids</taxon>
        <taxon>lamiids</taxon>
        <taxon>Lamiales</taxon>
        <taxon>Lamiaceae</taxon>
        <taxon>Nepetoideae</taxon>
        <taxon>Mentheae</taxon>
        <taxon>Salviinae</taxon>
        <taxon>Salvia</taxon>
        <taxon>Salvia subgen. Calosphace</taxon>
        <taxon>core Calosphace</taxon>
    </lineage>
</organism>
<dbReference type="Gene3D" id="3.30.160.360">
    <property type="match status" value="1"/>
</dbReference>
<dbReference type="GO" id="GO:0000785">
    <property type="term" value="C:chromatin"/>
    <property type="evidence" value="ECO:0007669"/>
    <property type="project" value="TreeGrafter"/>
</dbReference>
<dbReference type="GO" id="GO:0005634">
    <property type="term" value="C:nucleus"/>
    <property type="evidence" value="ECO:0007669"/>
    <property type="project" value="UniProtKB-SubCell"/>
</dbReference>
<dbReference type="GO" id="GO:0048731">
    <property type="term" value="P:system development"/>
    <property type="evidence" value="ECO:0007669"/>
    <property type="project" value="UniProtKB-ARBA"/>
</dbReference>
<keyword evidence="2" id="KW-0560">Oxidoreductase</keyword>
<feature type="domain" description="JmjN" evidence="6">
    <location>
        <begin position="163"/>
        <end position="204"/>
    </location>
</feature>
<gene>
    <name evidence="8" type="ORF">SASPL_136747</name>
</gene>
<evidence type="ECO:0000256" key="2">
    <source>
        <dbReference type="ARBA" id="ARBA00023002"/>
    </source>
</evidence>
<dbReference type="PROSITE" id="PS51542">
    <property type="entry name" value="FYRN"/>
    <property type="match status" value="1"/>
</dbReference>
<dbReference type="InterPro" id="IPR003347">
    <property type="entry name" value="JmjC_dom"/>
</dbReference>
<feature type="region of interest" description="Disordered" evidence="5">
    <location>
        <begin position="990"/>
        <end position="1010"/>
    </location>
</feature>
<comment type="caution">
    <text evidence="8">The sequence shown here is derived from an EMBL/GenBank/DDBJ whole genome shotgun (WGS) entry which is preliminary data.</text>
</comment>
<dbReference type="SMART" id="SM00545">
    <property type="entry name" value="JmjN"/>
    <property type="match status" value="1"/>
</dbReference>
<evidence type="ECO:0000313" key="8">
    <source>
        <dbReference type="EMBL" id="KAG6404499.1"/>
    </source>
</evidence>
<dbReference type="Gene3D" id="2.60.120.650">
    <property type="entry name" value="Cupin"/>
    <property type="match status" value="1"/>
</dbReference>
<dbReference type="GO" id="GO:0010468">
    <property type="term" value="P:regulation of gene expression"/>
    <property type="evidence" value="ECO:0007669"/>
    <property type="project" value="TreeGrafter"/>
</dbReference>
<dbReference type="AlphaFoldDB" id="A0A8X8X1V0"/>
<keyword evidence="9" id="KW-1185">Reference proteome</keyword>
<protein>
    <recommendedName>
        <fullName evidence="10">Histone demethylase JARID1</fullName>
    </recommendedName>
</protein>
<feature type="compositionally biased region" description="Polar residues" evidence="5">
    <location>
        <begin position="964"/>
        <end position="981"/>
    </location>
</feature>
<dbReference type="SMART" id="SM00541">
    <property type="entry name" value="FYRN"/>
    <property type="match status" value="1"/>
</dbReference>
<dbReference type="PROSITE" id="PS51543">
    <property type="entry name" value="FYRC"/>
    <property type="match status" value="1"/>
</dbReference>
<name>A0A8X8X1V0_SALSN</name>
<comment type="subcellular location">
    <subcellularLocation>
        <location evidence="1">Nucleus</location>
    </subcellularLocation>
</comment>
<dbReference type="SMART" id="SM00542">
    <property type="entry name" value="FYRC"/>
    <property type="match status" value="1"/>
</dbReference>
<feature type="compositionally biased region" description="Polar residues" evidence="5">
    <location>
        <begin position="753"/>
        <end position="769"/>
    </location>
</feature>
<accession>A0A8X8X1V0</accession>
<dbReference type="PANTHER" id="PTHR10694">
    <property type="entry name" value="LYSINE-SPECIFIC DEMETHYLASE"/>
    <property type="match status" value="1"/>
</dbReference>
<keyword evidence="4" id="KW-0539">Nucleus</keyword>
<feature type="compositionally biased region" description="Polar residues" evidence="5">
    <location>
        <begin position="792"/>
        <end position="804"/>
    </location>
</feature>
<dbReference type="InterPro" id="IPR003888">
    <property type="entry name" value="FYrich_N"/>
</dbReference>
<dbReference type="InterPro" id="IPR003349">
    <property type="entry name" value="JmjN"/>
</dbReference>
<evidence type="ECO:0008006" key="10">
    <source>
        <dbReference type="Google" id="ProtNLM"/>
    </source>
</evidence>
<evidence type="ECO:0000256" key="4">
    <source>
        <dbReference type="ARBA" id="ARBA00023242"/>
    </source>
</evidence>
<reference evidence="8" key="2">
    <citation type="submission" date="2020-08" db="EMBL/GenBank/DDBJ databases">
        <title>Plant Genome Project.</title>
        <authorList>
            <person name="Zhang R.-G."/>
        </authorList>
    </citation>
    <scope>NUCLEOTIDE SEQUENCE</scope>
    <source>
        <strain evidence="8">Huo1</strain>
        <tissue evidence="8">Leaf</tissue>
    </source>
</reference>
<evidence type="ECO:0000256" key="1">
    <source>
        <dbReference type="ARBA" id="ARBA00004123"/>
    </source>
</evidence>
<reference evidence="8" key="1">
    <citation type="submission" date="2018-01" db="EMBL/GenBank/DDBJ databases">
        <authorList>
            <person name="Mao J.F."/>
        </authorList>
    </citation>
    <scope>NUCLEOTIDE SEQUENCE</scope>
    <source>
        <strain evidence="8">Huo1</strain>
        <tissue evidence="8">Leaf</tissue>
    </source>
</reference>
<proteinExistence type="predicted"/>
<keyword evidence="3" id="KW-0408">Iron</keyword>
<dbReference type="Pfam" id="PF02373">
    <property type="entry name" value="JmjC"/>
    <property type="match status" value="1"/>
</dbReference>
<dbReference type="SMART" id="SM00558">
    <property type="entry name" value="JmjC"/>
    <property type="match status" value="1"/>
</dbReference>
<dbReference type="SUPFAM" id="SSF51197">
    <property type="entry name" value="Clavaminate synthase-like"/>
    <property type="match status" value="1"/>
</dbReference>
<dbReference type="InterPro" id="IPR003889">
    <property type="entry name" value="FYrich_C"/>
</dbReference>
<evidence type="ECO:0000259" key="7">
    <source>
        <dbReference type="PROSITE" id="PS51184"/>
    </source>
</evidence>
<dbReference type="Proteomes" id="UP000298416">
    <property type="component" value="Unassembled WGS sequence"/>
</dbReference>
<dbReference type="PANTHER" id="PTHR10694:SF113">
    <property type="entry name" value="PROTEIN JUMONJI"/>
    <property type="match status" value="1"/>
</dbReference>
<dbReference type="Pfam" id="PF05964">
    <property type="entry name" value="FYRN"/>
    <property type="match status" value="1"/>
</dbReference>
<sequence>MENLVQGLNSGLCNNFIRMLTIRSEYLNLLAVIIGPHLKEDNMDSSLIPPGFEAFASLYLAKMEGDQASNCASSANPSMAENIQLGTQCNNANTSTSIRHISLIKQNQLDSSSSDQIELEQENFSRNWLPKGVLRGCEACENCQKVIAKWRPEEARRPDIEDAPVFYPSEEEFEDTIKYIASIRSKADMYGICRIVPPPSWNPPCPLKEKNIWERSKFATRIQQLDKLQNRESMMKKFLVKHDKSKKRKCLRRGAEHANGIQDTKTSDNAEQFGFEPGPDFTLDEFYKYDDDFMAQYFWKSNNSSSLRDSNSTLDKQWHPTIQEIEGEYWRMVERPTEEIEVLYGADLETGAFGSGFPKHSHQVASASETKYINSGWNLNNFPRLPGSVLAFESNEISGVVVPWLYIGMCFSSFCWHVEDHHMYSLNYMHLGAPKMWYGVPGSDATKLEAAMRKHLPDLFEEQPDLLHKLASFNSLLSFVTQLSPSILRSEGVPVYRCVQNPGEYILTFPRAYHAGFNCGFNCAEAVNIAPVDWLPHGHKAIELYREQGRRTSISHDKLLLGAAREAVKENWQHNFLKKHKSNTPNLRWNEACGKGGFLSKALKTRVDMEHKWRELLSKSSKALKMESSFDANCERECSVCLFDLHLSAAGCHQCSPDKYACLTHAKQLCSCSWSAKFFLFRYDNMELNLLVEALEGKLSAVYRWAKLDMGLALTSHVAESKQVASQESAQEVISSAPIAISSEEQKRKAPRGSSSSAKYVGSIGSSKNVEPPSSALTAISSEEQKRKVPRGSSSSKKYMGSVGSSKNVELPFVVLALPCVKKATRFKIKSTTPKSSCKKENSLQPPPGFEVQSCQAFRPNNPAIVSPGASGKSKEKQPSHMGHKDVILLSDDEEDGPPCKKTCVVRGTVQKDTIGTQKPIFSDSMTKLDSCIDKPASAATVTLPSDVCIPSSTRVKVEELTESESSIGSNPPTSSCVNTSLMDTDSIKNVGRNKETNDSDEANHNPQLIDDEKVRELRSVDNMLTVSNPSSHQHNMDGLSRQKRPRIAKVIRRVSCNVEPLDFGAAHGGKLWCDSNSIYPKGFRSRVRYIDVTDPTNMCYYVSEILDAGKDRPLFMVSLETDPSEVFVHVSAGKCWELVRERVNHAIAQQHKLGKGKLPLLQPPGSVDGMQMFGFSSPAIMQACHPGYGLRSSLPRILAIAITDADSLTAQRPIDSLMGAPSAHGAVERTLDGPLQKAKAEELRALNSCLHSCNLTELSRILSEKY</sequence>
<evidence type="ECO:0000256" key="5">
    <source>
        <dbReference type="SAM" id="MobiDB-lite"/>
    </source>
</evidence>
<dbReference type="GO" id="GO:0034647">
    <property type="term" value="F:histone H3K4me/H3K4me2/H3K4me3 demethylase activity"/>
    <property type="evidence" value="ECO:0007669"/>
    <property type="project" value="TreeGrafter"/>
</dbReference>
<feature type="region of interest" description="Disordered" evidence="5">
    <location>
        <begin position="744"/>
        <end position="804"/>
    </location>
</feature>
<dbReference type="EMBL" id="PNBA02000013">
    <property type="protein sequence ID" value="KAG6404499.1"/>
    <property type="molecule type" value="Genomic_DNA"/>
</dbReference>